<dbReference type="PANTHER" id="PTHR43625:SF40">
    <property type="entry name" value="ALDO-KETO REDUCTASE YAKC [NADP(+)]"/>
    <property type="match status" value="1"/>
</dbReference>
<dbReference type="Proteomes" id="UP000698222">
    <property type="component" value="Unassembled WGS sequence"/>
</dbReference>
<dbReference type="EMBL" id="JAGIOC010000001">
    <property type="protein sequence ID" value="MBP2407777.1"/>
    <property type="molecule type" value="Genomic_DNA"/>
</dbReference>
<keyword evidence="1" id="KW-0560">Oxidoreductase</keyword>
<dbReference type="InterPro" id="IPR050791">
    <property type="entry name" value="Aldo-Keto_reductase"/>
</dbReference>
<evidence type="ECO:0000313" key="4">
    <source>
        <dbReference type="EMBL" id="MBP2407777.1"/>
    </source>
</evidence>
<reference evidence="4 5" key="1">
    <citation type="submission" date="2021-03" db="EMBL/GenBank/DDBJ databases">
        <title>Sequencing the genomes of 1000 actinobacteria strains.</title>
        <authorList>
            <person name="Klenk H.-P."/>
        </authorList>
    </citation>
    <scope>NUCLEOTIDE SEQUENCE [LARGE SCALE GENOMIC DNA]</scope>
    <source>
        <strain evidence="4 5">DSM 14564</strain>
    </source>
</reference>
<dbReference type="InterPro" id="IPR023210">
    <property type="entry name" value="NADP_OxRdtase_dom"/>
</dbReference>
<dbReference type="PANTHER" id="PTHR43625">
    <property type="entry name" value="AFLATOXIN B1 ALDEHYDE REDUCTASE"/>
    <property type="match status" value="1"/>
</dbReference>
<dbReference type="SUPFAM" id="SSF51430">
    <property type="entry name" value="NAD(P)-linked oxidoreductase"/>
    <property type="match status" value="1"/>
</dbReference>
<organism evidence="4 5">
    <name type="scientific">Brachybacterium fresconis</name>
    <dbReference type="NCBI Taxonomy" id="173363"/>
    <lineage>
        <taxon>Bacteria</taxon>
        <taxon>Bacillati</taxon>
        <taxon>Actinomycetota</taxon>
        <taxon>Actinomycetes</taxon>
        <taxon>Micrococcales</taxon>
        <taxon>Dermabacteraceae</taxon>
        <taxon>Brachybacterium</taxon>
    </lineage>
</organism>
<dbReference type="Gene3D" id="3.20.20.100">
    <property type="entry name" value="NADP-dependent oxidoreductase domain"/>
    <property type="match status" value="1"/>
</dbReference>
<feature type="domain" description="NADP-dependent oxidoreductase" evidence="3">
    <location>
        <begin position="27"/>
        <end position="311"/>
    </location>
</feature>
<sequence length="334" mass="35333">MTTTEQSTHRPTTRRLGTTGPIVTSPGLGAMSLSGVYGPTDDAESLRVLHAYLDVGGTLIDTGDFYGAGHNEMLIGRALRERSRDDAVLSVKFGATVTPEGMPAGFDTRPEHVKSSLAYSLRRLGVDHLDIYRPARLDPEVPIEETIGAVQELVEAGYVRHIGLSEVGPATIRRAAAIAPISDLQIEYSLLTRDIEDNGILATCRELGIGVTAYGVLAKGMVAGRTGGARQAFPRFQGENLERNRALLEQIQGIAAAQGATMAQLAIAWVAAQGVDVVPIVGARRVDQVTSMLASSAVHLGEQDLARIDAALPVGAAQGDRYPAEAMAQLDSEG</sequence>
<evidence type="ECO:0000256" key="1">
    <source>
        <dbReference type="ARBA" id="ARBA00023002"/>
    </source>
</evidence>
<accession>A0ABS4YG61</accession>
<dbReference type="InterPro" id="IPR036812">
    <property type="entry name" value="NAD(P)_OxRdtase_dom_sf"/>
</dbReference>
<evidence type="ECO:0000256" key="2">
    <source>
        <dbReference type="SAM" id="MobiDB-lite"/>
    </source>
</evidence>
<gene>
    <name evidence="4" type="ORF">JOF44_000680</name>
</gene>
<evidence type="ECO:0000313" key="5">
    <source>
        <dbReference type="Proteomes" id="UP000698222"/>
    </source>
</evidence>
<feature type="region of interest" description="Disordered" evidence="2">
    <location>
        <begin position="1"/>
        <end position="23"/>
    </location>
</feature>
<evidence type="ECO:0000259" key="3">
    <source>
        <dbReference type="Pfam" id="PF00248"/>
    </source>
</evidence>
<protein>
    <submittedName>
        <fullName evidence="4">Aryl-alcohol dehydrogenase-like predicted oxidoreductase</fullName>
    </submittedName>
</protein>
<dbReference type="RefSeq" id="WP_209887439.1">
    <property type="nucleotide sequence ID" value="NZ_BAAAJV010000011.1"/>
</dbReference>
<proteinExistence type="predicted"/>
<name>A0ABS4YG61_9MICO</name>
<dbReference type="Pfam" id="PF00248">
    <property type="entry name" value="Aldo_ket_red"/>
    <property type="match status" value="1"/>
</dbReference>
<keyword evidence="5" id="KW-1185">Reference proteome</keyword>
<comment type="caution">
    <text evidence="4">The sequence shown here is derived from an EMBL/GenBank/DDBJ whole genome shotgun (WGS) entry which is preliminary data.</text>
</comment>